<evidence type="ECO:0000313" key="2">
    <source>
        <dbReference type="Proteomes" id="UP000199659"/>
    </source>
</evidence>
<dbReference type="STRING" id="37658.SAMN05661086_01734"/>
<dbReference type="RefSeq" id="WP_092560292.1">
    <property type="nucleotide sequence ID" value="NZ_FOYZ01000006.1"/>
</dbReference>
<dbReference type="InterPro" id="IPR008964">
    <property type="entry name" value="Invasin/intimin_cell_adhesion"/>
</dbReference>
<dbReference type="EMBL" id="FOYZ01000006">
    <property type="protein sequence ID" value="SFR79915.1"/>
    <property type="molecule type" value="Genomic_DNA"/>
</dbReference>
<reference evidence="1 2" key="1">
    <citation type="submission" date="2016-10" db="EMBL/GenBank/DDBJ databases">
        <authorList>
            <person name="de Groot N.N."/>
        </authorList>
    </citation>
    <scope>NUCLEOTIDE SEQUENCE [LARGE SCALE GENOMIC DNA]</scope>
    <source>
        <strain evidence="1 2">743A</strain>
    </source>
</reference>
<dbReference type="Gene3D" id="2.60.40.1080">
    <property type="match status" value="1"/>
</dbReference>
<organism evidence="1 2">
    <name type="scientific">Anaeromicropila populeti</name>
    <dbReference type="NCBI Taxonomy" id="37658"/>
    <lineage>
        <taxon>Bacteria</taxon>
        <taxon>Bacillati</taxon>
        <taxon>Bacillota</taxon>
        <taxon>Clostridia</taxon>
        <taxon>Lachnospirales</taxon>
        <taxon>Lachnospiraceae</taxon>
        <taxon>Anaeromicropila</taxon>
    </lineage>
</organism>
<dbReference type="AlphaFoldDB" id="A0A1I6JLR6"/>
<gene>
    <name evidence="1" type="ORF">SAMN05661086_01734</name>
</gene>
<proteinExistence type="predicted"/>
<keyword evidence="2" id="KW-1185">Reference proteome</keyword>
<dbReference type="SUPFAM" id="SSF49373">
    <property type="entry name" value="Invasin/intimin cell-adhesion fragments"/>
    <property type="match status" value="1"/>
</dbReference>
<sequence length="256" mass="29562">MGRSFFIKKINLKRHQMCVLPLLLLGFCIYLFDVPIHSQDETINFYESFEGTLSSKSEEGSFFQMHNLVVEESYQFQMKIELEGIAAEGTCEIQVNLTKDEAHSLSFNGITLSENTREYSCQPILPRGSYLIEIHLLNKINKPVNYKVSFFYEKQIEEKDYFEEADVWFTNPEFRLIIPETIKKSKKCRFDLSRYLKIDSWITIDSDEICWSSSNSDILKISRAGKATPVHQGSVYISAALSNGKMARCKIIVSEK</sequence>
<dbReference type="Proteomes" id="UP000199659">
    <property type="component" value="Unassembled WGS sequence"/>
</dbReference>
<evidence type="ECO:0000313" key="1">
    <source>
        <dbReference type="EMBL" id="SFR79915.1"/>
    </source>
</evidence>
<protein>
    <recommendedName>
        <fullName evidence="3">Ig-like domain (Group 2)</fullName>
    </recommendedName>
</protein>
<name>A0A1I6JLR6_9FIRM</name>
<accession>A0A1I6JLR6</accession>
<evidence type="ECO:0008006" key="3">
    <source>
        <dbReference type="Google" id="ProtNLM"/>
    </source>
</evidence>